<proteinExistence type="inferred from homology"/>
<keyword evidence="10" id="KW-1185">Reference proteome</keyword>
<dbReference type="PANTHER" id="PTHR15175:SF0">
    <property type="entry name" value="SH3 DOMAIN-CONTAINING PROTEIN C23A1.17"/>
    <property type="match status" value="1"/>
</dbReference>
<gene>
    <name evidence="9" type="ORF">DFL_008703</name>
</gene>
<sequence length="424" mass="47227">MSLKQEIETWVQALELCDLEQPDYVAALAKFESIGDSAKVLFNIGILQATLGEHEKAVSVYHRAIDLDNYLAVAYFQLGVSNFLLSDFAEAANNFNDALLYLRGNHSINYEQLGLKFCLYSCEVLFNRGLCRLYSSNSKDDEEHKNGMEDLGFAAKEKQIEAHNVIDEAIAEGADGFTVFSVPVGTLFRPSGIKMKNYKTKDYLGEARVVASVDSSNMHTGFDGVEKNKPLIEERPEEVQSFAATNLVIPDRSSKISTSNRDTTGSDLTFSPPVSSPPTSALPQLPNPVGTQMPTAISPPAVNRIRDSVVTFRSSSFDGGYRQSMSLENLPPVDMTQVKVKIHHNKNDKMRLMLMSPDIELDEFHVRVREKLNLSGRYEIEIKDETDKIAIVDREDLDAAIETSKDTARISRSTIGKLEIWVSE</sequence>
<evidence type="ECO:0000256" key="5">
    <source>
        <dbReference type="ARBA" id="ARBA00022737"/>
    </source>
</evidence>
<evidence type="ECO:0000256" key="4">
    <source>
        <dbReference type="ARBA" id="ARBA00022490"/>
    </source>
</evidence>
<evidence type="ECO:0000256" key="1">
    <source>
        <dbReference type="ARBA" id="ARBA00004496"/>
    </source>
</evidence>
<dbReference type="PROSITE" id="PS50293">
    <property type="entry name" value="TPR_REGION"/>
    <property type="match status" value="1"/>
</dbReference>
<keyword evidence="6 7" id="KW-0802">TPR repeat</keyword>
<name>A0A436ZPT8_ARTFL</name>
<dbReference type="InterPro" id="IPR011990">
    <property type="entry name" value="TPR-like_helical_dom_sf"/>
</dbReference>
<dbReference type="AlphaFoldDB" id="A0A436ZPT8"/>
<dbReference type="EMBL" id="SAEB01000012">
    <property type="protein sequence ID" value="RVD80812.1"/>
    <property type="molecule type" value="Genomic_DNA"/>
</dbReference>
<dbReference type="Gene3D" id="3.10.20.90">
    <property type="entry name" value="Phosphatidylinositol 3-kinase Catalytic Subunit, Chain A, domain 1"/>
    <property type="match status" value="1"/>
</dbReference>
<keyword evidence="5" id="KW-0677">Repeat</keyword>
<organism evidence="9 10">
    <name type="scientific">Arthrobotrys flagrans</name>
    <name type="common">Nematode-trapping fungus</name>
    <name type="synonym">Trichothecium flagrans</name>
    <dbReference type="NCBI Taxonomy" id="97331"/>
    <lineage>
        <taxon>Eukaryota</taxon>
        <taxon>Fungi</taxon>
        <taxon>Dikarya</taxon>
        <taxon>Ascomycota</taxon>
        <taxon>Pezizomycotina</taxon>
        <taxon>Orbiliomycetes</taxon>
        <taxon>Orbiliales</taxon>
        <taxon>Orbiliaceae</taxon>
        <taxon>Arthrobotrys</taxon>
    </lineage>
</organism>
<protein>
    <submittedName>
        <fullName evidence="9">Uncharacterized protein</fullName>
    </submittedName>
</protein>
<dbReference type="GO" id="GO:0005737">
    <property type="term" value="C:cytoplasm"/>
    <property type="evidence" value="ECO:0007669"/>
    <property type="project" value="UniProtKB-SubCell"/>
</dbReference>
<dbReference type="STRING" id="97331.A0A436ZPT8"/>
<evidence type="ECO:0000256" key="7">
    <source>
        <dbReference type="PROSITE-ProRule" id="PRU00339"/>
    </source>
</evidence>
<dbReference type="SUPFAM" id="SSF54277">
    <property type="entry name" value="CAD &amp; PB1 domains"/>
    <property type="match status" value="1"/>
</dbReference>
<dbReference type="PROSITE" id="PS50005">
    <property type="entry name" value="TPR"/>
    <property type="match status" value="1"/>
</dbReference>
<feature type="region of interest" description="Disordered" evidence="8">
    <location>
        <begin position="253"/>
        <end position="281"/>
    </location>
</feature>
<dbReference type="PANTHER" id="PTHR15175">
    <property type="entry name" value="NEUTROPHIL CYTOSOLIC FACTOR 2, NEUTROPHIL NADPH OXIDASE FACTOR 2"/>
    <property type="match status" value="1"/>
</dbReference>
<dbReference type="RefSeq" id="XP_067486356.1">
    <property type="nucleotide sequence ID" value="XM_067638472.1"/>
</dbReference>
<evidence type="ECO:0000256" key="6">
    <source>
        <dbReference type="ARBA" id="ARBA00022803"/>
    </source>
</evidence>
<dbReference type="OrthoDB" id="9450131at2759"/>
<dbReference type="Proteomes" id="UP000283090">
    <property type="component" value="Unassembled WGS sequence"/>
</dbReference>
<feature type="repeat" description="TPR" evidence="7">
    <location>
        <begin position="38"/>
        <end position="71"/>
    </location>
</feature>
<dbReference type="SMART" id="SM00028">
    <property type="entry name" value="TPR"/>
    <property type="match status" value="2"/>
</dbReference>
<dbReference type="InterPro" id="IPR051864">
    <property type="entry name" value="NCF2_NOXA1"/>
</dbReference>
<comment type="caution">
    <text evidence="9">The sequence shown here is derived from an EMBL/GenBank/DDBJ whole genome shotgun (WGS) entry which is preliminary data.</text>
</comment>
<feature type="compositionally biased region" description="Polar residues" evidence="8">
    <location>
        <begin position="255"/>
        <end position="269"/>
    </location>
</feature>
<evidence type="ECO:0000256" key="8">
    <source>
        <dbReference type="SAM" id="MobiDB-lite"/>
    </source>
</evidence>
<dbReference type="FunFam" id="1.25.40.10:FF:000017">
    <property type="entry name" value="NADPH oxidase regulator NoxR"/>
    <property type="match status" value="1"/>
</dbReference>
<dbReference type="InterPro" id="IPR019734">
    <property type="entry name" value="TPR_rpt"/>
</dbReference>
<keyword evidence="4" id="KW-0963">Cytoplasm</keyword>
<evidence type="ECO:0000313" key="10">
    <source>
        <dbReference type="Proteomes" id="UP000283090"/>
    </source>
</evidence>
<comment type="subcellular location">
    <subcellularLocation>
        <location evidence="1">Cytoplasm</location>
    </subcellularLocation>
</comment>
<dbReference type="SUPFAM" id="SSF48452">
    <property type="entry name" value="TPR-like"/>
    <property type="match status" value="1"/>
</dbReference>
<dbReference type="Gene3D" id="1.25.40.10">
    <property type="entry name" value="Tetratricopeptide repeat domain"/>
    <property type="match status" value="1"/>
</dbReference>
<keyword evidence="3" id="KW-0728">SH3 domain</keyword>
<dbReference type="GeneID" id="93591014"/>
<dbReference type="VEuPathDB" id="FungiDB:DFL_008703"/>
<reference evidence="9 10" key="1">
    <citation type="submission" date="2019-01" db="EMBL/GenBank/DDBJ databases">
        <title>Intercellular communication is required for trap formation in the nematode-trapping fungus Duddingtonia flagrans.</title>
        <authorList>
            <person name="Youssar L."/>
            <person name="Wernet V."/>
            <person name="Hensel N."/>
            <person name="Hildebrandt H.-G."/>
            <person name="Fischer R."/>
        </authorList>
    </citation>
    <scope>NUCLEOTIDE SEQUENCE [LARGE SCALE GENOMIC DNA]</scope>
    <source>
        <strain evidence="9 10">CBS H-5679</strain>
    </source>
</reference>
<evidence type="ECO:0000313" key="9">
    <source>
        <dbReference type="EMBL" id="RVD80812.1"/>
    </source>
</evidence>
<evidence type="ECO:0000256" key="2">
    <source>
        <dbReference type="ARBA" id="ARBA00008051"/>
    </source>
</evidence>
<comment type="similarity">
    <text evidence="2">Belongs to the NCF2/NOXA1 family.</text>
</comment>
<accession>A0A436ZPT8</accession>
<evidence type="ECO:0000256" key="3">
    <source>
        <dbReference type="ARBA" id="ARBA00022443"/>
    </source>
</evidence>